<keyword evidence="2" id="KW-0433">Leucine-rich repeat</keyword>
<dbReference type="GO" id="GO:0030246">
    <property type="term" value="F:carbohydrate binding"/>
    <property type="evidence" value="ECO:0007669"/>
    <property type="project" value="UniProtKB-KW"/>
</dbReference>
<evidence type="ECO:0000256" key="5">
    <source>
        <dbReference type="ARBA" id="ARBA00022741"/>
    </source>
</evidence>
<comment type="caution">
    <text evidence="9">The sequence shown here is derived from an EMBL/GenBank/DDBJ whole genome shotgun (WGS) entry which is preliminary data.</text>
</comment>
<keyword evidence="4" id="KW-0677">Repeat</keyword>
<dbReference type="InterPro" id="IPR027417">
    <property type="entry name" value="P-loop_NTPase"/>
</dbReference>
<dbReference type="Gene3D" id="1.20.5.4130">
    <property type="match status" value="1"/>
</dbReference>
<dbReference type="InterPro" id="IPR036404">
    <property type="entry name" value="Jacalin-like_lectin_dom_sf"/>
</dbReference>
<organism evidence="9 10">
    <name type="scientific">Miscanthus lutarioriparius</name>
    <dbReference type="NCBI Taxonomy" id="422564"/>
    <lineage>
        <taxon>Eukaryota</taxon>
        <taxon>Viridiplantae</taxon>
        <taxon>Streptophyta</taxon>
        <taxon>Embryophyta</taxon>
        <taxon>Tracheophyta</taxon>
        <taxon>Spermatophyta</taxon>
        <taxon>Magnoliopsida</taxon>
        <taxon>Liliopsida</taxon>
        <taxon>Poales</taxon>
        <taxon>Poaceae</taxon>
        <taxon>PACMAD clade</taxon>
        <taxon>Panicoideae</taxon>
        <taxon>Andropogonodae</taxon>
        <taxon>Andropogoneae</taxon>
        <taxon>Saccharinae</taxon>
        <taxon>Miscanthus</taxon>
    </lineage>
</organism>
<feature type="domain" description="Jacalin-type lectin" evidence="8">
    <location>
        <begin position="896"/>
        <end position="1038"/>
    </location>
</feature>
<dbReference type="Gene3D" id="2.100.10.30">
    <property type="entry name" value="Jacalin-like lectin domain"/>
    <property type="match status" value="1"/>
</dbReference>
<dbReference type="PRINTS" id="PR00364">
    <property type="entry name" value="DISEASERSIST"/>
</dbReference>
<dbReference type="InterPro" id="IPR044974">
    <property type="entry name" value="Disease_R_plants"/>
</dbReference>
<accession>A0A811RGS7</accession>
<evidence type="ECO:0000256" key="6">
    <source>
        <dbReference type="ARBA" id="ARBA00022821"/>
    </source>
</evidence>
<protein>
    <recommendedName>
        <fullName evidence="8">Jacalin-type lectin domain-containing protein</fullName>
    </recommendedName>
</protein>
<dbReference type="SUPFAM" id="SSF51101">
    <property type="entry name" value="Mannose-binding lectins"/>
    <property type="match status" value="1"/>
</dbReference>
<evidence type="ECO:0000313" key="10">
    <source>
        <dbReference type="Proteomes" id="UP000604825"/>
    </source>
</evidence>
<evidence type="ECO:0000256" key="1">
    <source>
        <dbReference type="ARBA" id="ARBA00008894"/>
    </source>
</evidence>
<dbReference type="FunFam" id="1.10.10.10:FF:000322">
    <property type="entry name" value="Probable disease resistance protein At1g63360"/>
    <property type="match status" value="1"/>
</dbReference>
<dbReference type="Pfam" id="PF18052">
    <property type="entry name" value="Rx_N"/>
    <property type="match status" value="1"/>
</dbReference>
<name>A0A811RGS7_9POAL</name>
<dbReference type="PANTHER" id="PTHR23155">
    <property type="entry name" value="DISEASE RESISTANCE PROTEIN RP"/>
    <property type="match status" value="1"/>
</dbReference>
<dbReference type="PROSITE" id="PS51752">
    <property type="entry name" value="JACALIN_LECTIN"/>
    <property type="match status" value="1"/>
</dbReference>
<dbReference type="PANTHER" id="PTHR23155:SF1201">
    <property type="entry name" value="OS02G0301800 PROTEIN"/>
    <property type="match status" value="1"/>
</dbReference>
<dbReference type="InterPro" id="IPR041118">
    <property type="entry name" value="Rx_N"/>
</dbReference>
<dbReference type="CDD" id="cd09612">
    <property type="entry name" value="Jacalin"/>
    <property type="match status" value="1"/>
</dbReference>
<dbReference type="EMBL" id="CAJGYO010000014">
    <property type="protein sequence ID" value="CAD6269085.1"/>
    <property type="molecule type" value="Genomic_DNA"/>
</dbReference>
<evidence type="ECO:0000256" key="3">
    <source>
        <dbReference type="ARBA" id="ARBA00022734"/>
    </source>
</evidence>
<keyword evidence="7" id="KW-0175">Coiled coil</keyword>
<reference evidence="9" key="1">
    <citation type="submission" date="2020-10" db="EMBL/GenBank/DDBJ databases">
        <authorList>
            <person name="Han B."/>
            <person name="Lu T."/>
            <person name="Zhao Q."/>
            <person name="Huang X."/>
            <person name="Zhao Y."/>
        </authorList>
    </citation>
    <scope>NUCLEOTIDE SEQUENCE</scope>
</reference>
<keyword evidence="6" id="KW-0611">Plant defense</keyword>
<dbReference type="InterPro" id="IPR001229">
    <property type="entry name" value="Jacalin-like_lectin_dom"/>
</dbReference>
<dbReference type="OrthoDB" id="670184at2759"/>
<dbReference type="Pfam" id="PF23559">
    <property type="entry name" value="WHD_DRP"/>
    <property type="match status" value="1"/>
</dbReference>
<dbReference type="InterPro" id="IPR002182">
    <property type="entry name" value="NB-ARC"/>
</dbReference>
<dbReference type="SUPFAM" id="SSF52540">
    <property type="entry name" value="P-loop containing nucleoside triphosphate hydrolases"/>
    <property type="match status" value="1"/>
</dbReference>
<dbReference type="InterPro" id="IPR042197">
    <property type="entry name" value="Apaf_helical"/>
</dbReference>
<dbReference type="InterPro" id="IPR036388">
    <property type="entry name" value="WH-like_DNA-bd_sf"/>
</dbReference>
<evidence type="ECO:0000313" key="9">
    <source>
        <dbReference type="EMBL" id="CAD6269085.1"/>
    </source>
</evidence>
<dbReference type="SUPFAM" id="SSF52058">
    <property type="entry name" value="L domain-like"/>
    <property type="match status" value="1"/>
</dbReference>
<dbReference type="Pfam" id="PF00931">
    <property type="entry name" value="NB-ARC"/>
    <property type="match status" value="1"/>
</dbReference>
<dbReference type="InterPro" id="IPR058922">
    <property type="entry name" value="WHD_DRP"/>
</dbReference>
<evidence type="ECO:0000256" key="4">
    <source>
        <dbReference type="ARBA" id="ARBA00022737"/>
    </source>
</evidence>
<dbReference type="GO" id="GO:0043531">
    <property type="term" value="F:ADP binding"/>
    <property type="evidence" value="ECO:0007669"/>
    <property type="project" value="InterPro"/>
</dbReference>
<dbReference type="InterPro" id="IPR038005">
    <property type="entry name" value="RX-like_CC"/>
</dbReference>
<dbReference type="InterPro" id="IPR032675">
    <property type="entry name" value="LRR_dom_sf"/>
</dbReference>
<evidence type="ECO:0000256" key="2">
    <source>
        <dbReference type="ARBA" id="ARBA00022614"/>
    </source>
</evidence>
<keyword evidence="10" id="KW-1185">Reference proteome</keyword>
<dbReference type="GO" id="GO:0042742">
    <property type="term" value="P:defense response to bacterium"/>
    <property type="evidence" value="ECO:0007669"/>
    <property type="project" value="UniProtKB-ARBA"/>
</dbReference>
<dbReference type="GO" id="GO:0009626">
    <property type="term" value="P:plant-type hypersensitive response"/>
    <property type="evidence" value="ECO:0007669"/>
    <property type="project" value="UniProtKB-ARBA"/>
</dbReference>
<dbReference type="InterPro" id="IPR033734">
    <property type="entry name" value="Jacalin-like_lectin_dom_plant"/>
</dbReference>
<proteinExistence type="inferred from homology"/>
<dbReference type="Pfam" id="PF01419">
    <property type="entry name" value="Jacalin"/>
    <property type="match status" value="1"/>
</dbReference>
<dbReference type="AlphaFoldDB" id="A0A811RGS7"/>
<dbReference type="Gene3D" id="1.10.10.10">
    <property type="entry name" value="Winged helix-like DNA-binding domain superfamily/Winged helix DNA-binding domain"/>
    <property type="match status" value="1"/>
</dbReference>
<comment type="similarity">
    <text evidence="1">Belongs to the disease resistance NB-LRR family.</text>
</comment>
<dbReference type="InterPro" id="IPR055414">
    <property type="entry name" value="LRR_R13L4/SHOC2-like"/>
</dbReference>
<dbReference type="GO" id="GO:0002758">
    <property type="term" value="P:innate immune response-activating signaling pathway"/>
    <property type="evidence" value="ECO:0007669"/>
    <property type="project" value="UniProtKB-ARBA"/>
</dbReference>
<dbReference type="Gene3D" id="1.10.8.430">
    <property type="entry name" value="Helical domain of apoptotic protease-activating factors"/>
    <property type="match status" value="1"/>
</dbReference>
<dbReference type="Pfam" id="PF23598">
    <property type="entry name" value="LRR_14"/>
    <property type="match status" value="2"/>
</dbReference>
<evidence type="ECO:0000256" key="7">
    <source>
        <dbReference type="ARBA" id="ARBA00023054"/>
    </source>
</evidence>
<evidence type="ECO:0000259" key="8">
    <source>
        <dbReference type="PROSITE" id="PS51752"/>
    </source>
</evidence>
<keyword evidence="3" id="KW-0430">Lectin</keyword>
<keyword evidence="5" id="KW-0547">Nucleotide-binding</keyword>
<dbReference type="CDD" id="cd14798">
    <property type="entry name" value="RX-CC_like"/>
    <property type="match status" value="1"/>
</dbReference>
<dbReference type="Gene3D" id="3.80.10.10">
    <property type="entry name" value="Ribonuclease Inhibitor"/>
    <property type="match status" value="1"/>
</dbReference>
<dbReference type="Proteomes" id="UP000604825">
    <property type="component" value="Unassembled WGS sequence"/>
</dbReference>
<dbReference type="Gene3D" id="3.40.50.300">
    <property type="entry name" value="P-loop containing nucleotide triphosphate hydrolases"/>
    <property type="match status" value="1"/>
</dbReference>
<gene>
    <name evidence="9" type="ORF">NCGR_LOCUS52390</name>
</gene>
<dbReference type="SMART" id="SM00915">
    <property type="entry name" value="Jacalin"/>
    <property type="match status" value="1"/>
</dbReference>
<sequence>MEIVTGALSTLLPKLAVLLTSQYNLQKKLRDDITFLKAELESMQPVLERVSEAPITDKQIMIWAREVRELSYDIEDSIDKFMVHIEDNPSAKPRGFGGFIHKSLKLLTTAKLRHTIASEITGIKELVYEVASRHERYKIDTASFVRPDNTTIDPRLMGIYERTSKLVGISGPQDKLKELVMEPEGTLNRHLKVVSVVGPGGLGKTTLANIMYQQLREQFECHAFVSVSLNPDLKKILCSILRQVTKTFIPALKHGLLMKLSTIQDYILRIRAWDLIKCALVDNNCGSRIITTSRVLDVAASCCSKVDGCIYKLKPLSHDDSKKLFYRRIFGSEDSCLLELKEMSEKILRKCGGVPLAINTIASLLASKPKHINEWYSVHNSIGSGLVKETSVENMRKILSMSYYSLPSNLKACLLYLSIFPEDYTISRDQLIRRWISEGFIPGEDVVTSYEHAENYFSELINRSLIEPEYVDSHGRVLDCHVHDMILDLITSLSYDENFVTALHGQQSTYMPNKIHRLSFQSMTDGLVTLKTMNLSHLRSLIVFPGATNLLPPLSSFHLLRVLDFEGCHDLDCNQIDGLVNLFHLRCLVLKDTNIANLPKQIGKLGCLQKLDLRNTSISVLPSAVVQLRKLVSLHIDRSVMLPVGFGGMKSLQALTYIGVSISPKFMKELGNLTELRILHISLSGTRQMNYEKSLLDSLCKLKKLHELLILGGQLSRLPRWISSSLLCIRTLDMKLNTLALEDLKNLGAIVCLLDLCLMVLNDETERLVVGVDRGEFQCLVRLSFVSNAMRIIFSKQAMPRLENLELAFRVQESKDFDIGLENLSSLKHATIRIDCWGSSVDEVERANAAIQRAVFLNPNHPKLDVIRHFYNDMVGDDEIISVHDDMNEIEEEILADKMGPWGGNGGVAWDIKVASCHLESVTICSGTIIDAISFSYRDGNGRQHTTQYWGGTGGSAYSIRLGATEFLREVSGTVGPFFSIPSAVTSLRLVSNLRRYGPFGVPLGTPFCSKVKENNSIVGFFGRSGAYLHALGVYVRPV</sequence>